<accession>A0A2P2JGW6</accession>
<evidence type="ECO:0000313" key="2">
    <source>
        <dbReference type="EMBL" id="MBW92717.1"/>
    </source>
</evidence>
<organism evidence="2">
    <name type="scientific">Rhizophora mucronata</name>
    <name type="common">Asiatic mangrove</name>
    <dbReference type="NCBI Taxonomy" id="61149"/>
    <lineage>
        <taxon>Eukaryota</taxon>
        <taxon>Viridiplantae</taxon>
        <taxon>Streptophyta</taxon>
        <taxon>Embryophyta</taxon>
        <taxon>Tracheophyta</taxon>
        <taxon>Spermatophyta</taxon>
        <taxon>Magnoliopsida</taxon>
        <taxon>eudicotyledons</taxon>
        <taxon>Gunneridae</taxon>
        <taxon>Pentapetalae</taxon>
        <taxon>rosids</taxon>
        <taxon>fabids</taxon>
        <taxon>Malpighiales</taxon>
        <taxon>Rhizophoraceae</taxon>
        <taxon>Rhizophora</taxon>
    </lineage>
</organism>
<sequence length="33" mass="3824">MENGKTLTAFVDFIINCTVMLRIVASFSLFFFF</sequence>
<protein>
    <submittedName>
        <fullName evidence="2">Uncharacterized protein</fullName>
    </submittedName>
</protein>
<name>A0A2P2JGW6_RHIMU</name>
<proteinExistence type="predicted"/>
<feature type="transmembrane region" description="Helical" evidence="1">
    <location>
        <begin position="13"/>
        <end position="32"/>
    </location>
</feature>
<dbReference type="AlphaFoldDB" id="A0A2P2JGW6"/>
<keyword evidence="1" id="KW-0472">Membrane</keyword>
<dbReference type="EMBL" id="GGEC01012234">
    <property type="protein sequence ID" value="MBW92717.1"/>
    <property type="molecule type" value="Transcribed_RNA"/>
</dbReference>
<evidence type="ECO:0000256" key="1">
    <source>
        <dbReference type="SAM" id="Phobius"/>
    </source>
</evidence>
<reference evidence="2" key="1">
    <citation type="submission" date="2018-02" db="EMBL/GenBank/DDBJ databases">
        <title>Rhizophora mucronata_Transcriptome.</title>
        <authorList>
            <person name="Meera S.P."/>
            <person name="Sreeshan A."/>
            <person name="Augustine A."/>
        </authorList>
    </citation>
    <scope>NUCLEOTIDE SEQUENCE</scope>
    <source>
        <tissue evidence="2">Leaf</tissue>
    </source>
</reference>
<keyword evidence="1" id="KW-0812">Transmembrane</keyword>
<keyword evidence="1" id="KW-1133">Transmembrane helix</keyword>